<proteinExistence type="predicted"/>
<protein>
    <recommendedName>
        <fullName evidence="2">Putative auto-transporter adhesin head GIN domain-containing protein</fullName>
    </recommendedName>
</protein>
<dbReference type="Gene3D" id="2.160.20.120">
    <property type="match status" value="2"/>
</dbReference>
<dbReference type="EMBL" id="CP024608">
    <property type="protein sequence ID" value="ATQ74791.1"/>
    <property type="molecule type" value="Genomic_DNA"/>
</dbReference>
<gene>
    <name evidence="3" type="ORF">CR152_09850</name>
</gene>
<evidence type="ECO:0000259" key="2">
    <source>
        <dbReference type="Pfam" id="PF10988"/>
    </source>
</evidence>
<organism evidence="3 4">
    <name type="scientific">Massilia violaceinigra</name>
    <dbReference type="NCBI Taxonomy" id="2045208"/>
    <lineage>
        <taxon>Bacteria</taxon>
        <taxon>Pseudomonadati</taxon>
        <taxon>Pseudomonadota</taxon>
        <taxon>Betaproteobacteria</taxon>
        <taxon>Burkholderiales</taxon>
        <taxon>Oxalobacteraceae</taxon>
        <taxon>Telluria group</taxon>
        <taxon>Massilia</taxon>
    </lineage>
</organism>
<evidence type="ECO:0000256" key="1">
    <source>
        <dbReference type="SAM" id="SignalP"/>
    </source>
</evidence>
<dbReference type="KEGG" id="mass:CR152_09850"/>
<dbReference type="Pfam" id="PF10988">
    <property type="entry name" value="DUF2807"/>
    <property type="match status" value="2"/>
</dbReference>
<dbReference type="AlphaFoldDB" id="A0A2D2DII9"/>
<keyword evidence="1" id="KW-0732">Signal</keyword>
<dbReference type="Proteomes" id="UP000229897">
    <property type="component" value="Chromosome"/>
</dbReference>
<feature type="chain" id="PRO_5013655918" description="Putative auto-transporter adhesin head GIN domain-containing protein" evidence="1">
    <location>
        <begin position="23"/>
        <end position="300"/>
    </location>
</feature>
<keyword evidence="4" id="KW-1185">Reference proteome</keyword>
<feature type="domain" description="Putative auto-transporter adhesin head GIN" evidence="2">
    <location>
        <begin position="33"/>
        <end position="196"/>
    </location>
</feature>
<sequence length="300" mass="30854">MTTLLKQATFATLLCAAAASHAENISDVRKVAPFHAIELSGPYKVVITGQGTQALELSGQRKELERIETIVKGDTLIVRPRSRSGINISFNDDERATITIVVPGLRSLANSGSADVSLSQVEGEQFAMNLSGSGDVDVYQLKTGKLNLSMKGSGDVKLAGAARTLQLDAHGSGDIEACGLAVERSSAVLRGSGEACVPGGTGQFLGEVHGSGELTVKQLRADKARLVVAGSGEIDIEGTVGALTADLSGSGSVDGDNLVAQQASVSVRGSGSAEVRVKPNASAAAQLMHYDRKGASTSHN</sequence>
<accession>A0A2D2DII9</accession>
<evidence type="ECO:0000313" key="3">
    <source>
        <dbReference type="EMBL" id="ATQ74791.1"/>
    </source>
</evidence>
<dbReference type="RefSeq" id="WP_099874766.1">
    <property type="nucleotide sequence ID" value="NZ_CP024608.1"/>
</dbReference>
<dbReference type="PANTHER" id="PTHR39200:SF1">
    <property type="entry name" value="AUTO-TRANSPORTER ADHESIN HEAD GIN DOMAIN-CONTAINING PROTEIN-RELATED"/>
    <property type="match status" value="1"/>
</dbReference>
<feature type="signal peptide" evidence="1">
    <location>
        <begin position="1"/>
        <end position="22"/>
    </location>
</feature>
<feature type="domain" description="Putative auto-transporter adhesin head GIN" evidence="2">
    <location>
        <begin position="208"/>
        <end position="284"/>
    </location>
</feature>
<dbReference type="PANTHER" id="PTHR39200">
    <property type="entry name" value="HYPOTHETICAL EXPORTED PROTEIN"/>
    <property type="match status" value="1"/>
</dbReference>
<evidence type="ECO:0000313" key="4">
    <source>
        <dbReference type="Proteomes" id="UP000229897"/>
    </source>
</evidence>
<dbReference type="OrthoDB" id="8768699at2"/>
<reference evidence="3" key="1">
    <citation type="submission" date="2017-10" db="EMBL/GenBank/DDBJ databases">
        <title>Massilia psychrophilum sp. nov., a novel purple-pigmented bacterium isolated from Tianshan glacier, Xinjiang Municipality, China.</title>
        <authorList>
            <person name="Wang H."/>
        </authorList>
    </citation>
    <scope>NUCLEOTIDE SEQUENCE [LARGE SCALE GENOMIC DNA]</scope>
    <source>
        <strain evidence="3">B2</strain>
    </source>
</reference>
<name>A0A2D2DII9_9BURK</name>
<dbReference type="InterPro" id="IPR021255">
    <property type="entry name" value="DUF2807"/>
</dbReference>